<dbReference type="EMBL" id="KK852747">
    <property type="protein sequence ID" value="KDR17264.1"/>
    <property type="molecule type" value="Genomic_DNA"/>
</dbReference>
<dbReference type="eggNOG" id="ENOG502SC2I">
    <property type="taxonomic scope" value="Eukaryota"/>
</dbReference>
<dbReference type="FunCoup" id="A0A067R2W9">
    <property type="interactions" value="3"/>
</dbReference>
<keyword evidence="1" id="KW-0812">Transmembrane</keyword>
<evidence type="ECO:0000313" key="2">
    <source>
        <dbReference type="EMBL" id="KDR17264.1"/>
    </source>
</evidence>
<dbReference type="Proteomes" id="UP000027135">
    <property type="component" value="Unassembled WGS sequence"/>
</dbReference>
<accession>A0A067R2W9</accession>
<evidence type="ECO:0000256" key="1">
    <source>
        <dbReference type="SAM" id="Phobius"/>
    </source>
</evidence>
<feature type="transmembrane region" description="Helical" evidence="1">
    <location>
        <begin position="12"/>
        <end position="37"/>
    </location>
</feature>
<evidence type="ECO:0000313" key="3">
    <source>
        <dbReference type="Proteomes" id="UP000027135"/>
    </source>
</evidence>
<dbReference type="InParanoid" id="A0A067R2W9"/>
<reference evidence="2 3" key="1">
    <citation type="journal article" date="2014" name="Nat. Commun.">
        <title>Molecular traces of alternative social organization in a termite genome.</title>
        <authorList>
            <person name="Terrapon N."/>
            <person name="Li C."/>
            <person name="Robertson H.M."/>
            <person name="Ji L."/>
            <person name="Meng X."/>
            <person name="Booth W."/>
            <person name="Chen Z."/>
            <person name="Childers C.P."/>
            <person name="Glastad K.M."/>
            <person name="Gokhale K."/>
            <person name="Gowin J."/>
            <person name="Gronenberg W."/>
            <person name="Hermansen R.A."/>
            <person name="Hu H."/>
            <person name="Hunt B.G."/>
            <person name="Huylmans A.K."/>
            <person name="Khalil S.M."/>
            <person name="Mitchell R.D."/>
            <person name="Munoz-Torres M.C."/>
            <person name="Mustard J.A."/>
            <person name="Pan H."/>
            <person name="Reese J.T."/>
            <person name="Scharf M.E."/>
            <person name="Sun F."/>
            <person name="Vogel H."/>
            <person name="Xiao J."/>
            <person name="Yang W."/>
            <person name="Yang Z."/>
            <person name="Yang Z."/>
            <person name="Zhou J."/>
            <person name="Zhu J."/>
            <person name="Brent C.S."/>
            <person name="Elsik C.G."/>
            <person name="Goodisman M.A."/>
            <person name="Liberles D.A."/>
            <person name="Roe R.M."/>
            <person name="Vargo E.L."/>
            <person name="Vilcinskas A."/>
            <person name="Wang J."/>
            <person name="Bornberg-Bauer E."/>
            <person name="Korb J."/>
            <person name="Zhang G."/>
            <person name="Liebig J."/>
        </authorList>
    </citation>
    <scope>NUCLEOTIDE SEQUENCE [LARGE SCALE GENOMIC DNA]</scope>
    <source>
        <tissue evidence="2">Whole organism</tissue>
    </source>
</reference>
<protein>
    <submittedName>
        <fullName evidence="2">Uncharacterized protein</fullName>
    </submittedName>
</protein>
<dbReference type="AlphaFoldDB" id="A0A067R2W9"/>
<dbReference type="PANTHER" id="PTHR39948">
    <property type="entry name" value="GEO11419P1"/>
    <property type="match status" value="1"/>
</dbReference>
<keyword evidence="3" id="KW-1185">Reference proteome</keyword>
<keyword evidence="1" id="KW-0472">Membrane</keyword>
<name>A0A067R2W9_ZOONE</name>
<keyword evidence="1" id="KW-1133">Transmembrane helix</keyword>
<dbReference type="PANTHER" id="PTHR39948:SF1">
    <property type="entry name" value="GEO11419P1"/>
    <property type="match status" value="1"/>
</dbReference>
<dbReference type="OMA" id="RMPYICS"/>
<organism evidence="2 3">
    <name type="scientific">Zootermopsis nevadensis</name>
    <name type="common">Dampwood termite</name>
    <dbReference type="NCBI Taxonomy" id="136037"/>
    <lineage>
        <taxon>Eukaryota</taxon>
        <taxon>Metazoa</taxon>
        <taxon>Ecdysozoa</taxon>
        <taxon>Arthropoda</taxon>
        <taxon>Hexapoda</taxon>
        <taxon>Insecta</taxon>
        <taxon>Pterygota</taxon>
        <taxon>Neoptera</taxon>
        <taxon>Polyneoptera</taxon>
        <taxon>Dictyoptera</taxon>
        <taxon>Blattodea</taxon>
        <taxon>Blattoidea</taxon>
        <taxon>Termitoidae</taxon>
        <taxon>Termopsidae</taxon>
        <taxon>Zootermopsis</taxon>
    </lineage>
</organism>
<proteinExistence type="predicted"/>
<gene>
    <name evidence="2" type="ORF">L798_08830</name>
</gene>
<sequence>MGAGMGSNPLWFIIWLLILIFISFEVAGFCAFFYILILPITVCIPDISVITDFLLKGVQFPYYCAKGMMEGQALF</sequence>